<evidence type="ECO:0000313" key="1">
    <source>
        <dbReference type="EMBL" id="PSJ18120.1"/>
    </source>
</evidence>
<dbReference type="EMBL" id="PXXU01000009">
    <property type="protein sequence ID" value="PSJ18120.1"/>
    <property type="molecule type" value="Genomic_DNA"/>
</dbReference>
<dbReference type="Proteomes" id="UP000241912">
    <property type="component" value="Unassembled WGS sequence"/>
</dbReference>
<organism evidence="1 2">
    <name type="scientific">Nitrosomonas supralitoralis</name>
    <dbReference type="NCBI Taxonomy" id="2116706"/>
    <lineage>
        <taxon>Bacteria</taxon>
        <taxon>Pseudomonadati</taxon>
        <taxon>Pseudomonadota</taxon>
        <taxon>Betaproteobacteria</taxon>
        <taxon>Nitrosomonadales</taxon>
        <taxon>Nitrosomonadaceae</taxon>
        <taxon>Nitrosomonas</taxon>
    </lineage>
</organism>
<reference evidence="1 2" key="1">
    <citation type="submission" date="2018-03" db="EMBL/GenBank/DDBJ databases">
        <title>Draft genome of Nitrosomonas supralitoralis APG5.</title>
        <authorList>
            <person name="Urakawa H."/>
            <person name="Lopez J.V."/>
        </authorList>
    </citation>
    <scope>NUCLEOTIDE SEQUENCE [LARGE SCALE GENOMIC DNA]</scope>
    <source>
        <strain evidence="1 2">APG5</strain>
    </source>
</reference>
<accession>A0A2P7NXC9</accession>
<name>A0A2P7NXC9_9PROT</name>
<sequence>MRYKKSAKTELYAKHNAVIAEISKKIAYMLERGDNFTMPSTAILPFFALIDQTRCGWLEINTVLKSRSLKELDSLAKRTMLSSC</sequence>
<dbReference type="RefSeq" id="WP_106706103.1">
    <property type="nucleotide sequence ID" value="NZ_PXXU01000009.1"/>
</dbReference>
<evidence type="ECO:0000313" key="2">
    <source>
        <dbReference type="Proteomes" id="UP000241912"/>
    </source>
</evidence>
<comment type="caution">
    <text evidence="1">The sequence shown here is derived from an EMBL/GenBank/DDBJ whole genome shotgun (WGS) entry which is preliminary data.</text>
</comment>
<dbReference type="AlphaFoldDB" id="A0A2P7NXC9"/>
<keyword evidence="2" id="KW-1185">Reference proteome</keyword>
<protein>
    <submittedName>
        <fullName evidence="1">Uncharacterized protein</fullName>
    </submittedName>
</protein>
<gene>
    <name evidence="1" type="ORF">C7H79_04495</name>
</gene>
<proteinExistence type="predicted"/>